<keyword evidence="5" id="KW-0808">Transferase</keyword>
<accession>A0A4Q0LRP0</accession>
<keyword evidence="4 9" id="KW-0762">Sugar transport</keyword>
<keyword evidence="6" id="KW-0598">Phosphotransferase system</keyword>
<evidence type="ECO:0000256" key="3">
    <source>
        <dbReference type="ARBA" id="ARBA00022490"/>
    </source>
</evidence>
<dbReference type="GO" id="GO:0009401">
    <property type="term" value="P:phosphoenolpyruvate-dependent sugar phosphotransferase system"/>
    <property type="evidence" value="ECO:0007669"/>
    <property type="project" value="UniProtKB-KW"/>
</dbReference>
<dbReference type="GO" id="GO:0016020">
    <property type="term" value="C:membrane"/>
    <property type="evidence" value="ECO:0007669"/>
    <property type="project" value="InterPro"/>
</dbReference>
<evidence type="ECO:0000313" key="10">
    <source>
        <dbReference type="Proteomes" id="UP000289808"/>
    </source>
</evidence>
<dbReference type="PANTHER" id="PTHR33799">
    <property type="entry name" value="PTS PERMEASE-RELATED-RELATED"/>
    <property type="match status" value="1"/>
</dbReference>
<evidence type="ECO:0000259" key="8">
    <source>
        <dbReference type="PROSITE" id="PS51096"/>
    </source>
</evidence>
<keyword evidence="7" id="KW-0418">Kinase</keyword>
<protein>
    <submittedName>
        <fullName evidence="9">PTS sugar transporter subunit IIA</fullName>
    </submittedName>
</protein>
<sequence>MTLIQIILASHGDFCLGIKQTVEMIAGKTDDLETMSFRPGQDPDEYRTQFDKILKDDETNPTLVLVDLKGGTPFNTAMYLKQNHNLSVITGVNVPMLLSIITTRNDQSKIEDLIKIALDKTNWGIENTTLGGKHHAKLSLN</sequence>
<evidence type="ECO:0000256" key="7">
    <source>
        <dbReference type="ARBA" id="ARBA00022777"/>
    </source>
</evidence>
<reference evidence="9 10" key="1">
    <citation type="submission" date="2019-01" db="EMBL/GenBank/DDBJ databases">
        <title>The genome sequence of Lactobacillus crispatus L49.</title>
        <authorList>
            <person name="Zhong J."/>
            <person name="Zhang J."/>
        </authorList>
    </citation>
    <scope>NUCLEOTIDE SEQUENCE [LARGE SCALE GENOMIC DNA]</scope>
    <source>
        <strain evidence="9 10">L49</strain>
    </source>
</reference>
<dbReference type="Proteomes" id="UP000289808">
    <property type="component" value="Unassembled WGS sequence"/>
</dbReference>
<evidence type="ECO:0000256" key="5">
    <source>
        <dbReference type="ARBA" id="ARBA00022679"/>
    </source>
</evidence>
<dbReference type="InterPro" id="IPR036662">
    <property type="entry name" value="PTS_EIIA_man-typ_sf"/>
</dbReference>
<comment type="caution">
    <text evidence="9">The sequence shown here is derived from an EMBL/GenBank/DDBJ whole genome shotgun (WGS) entry which is preliminary data.</text>
</comment>
<gene>
    <name evidence="9" type="ORF">ERD32_10700</name>
</gene>
<evidence type="ECO:0000256" key="4">
    <source>
        <dbReference type="ARBA" id="ARBA00022597"/>
    </source>
</evidence>
<evidence type="ECO:0000256" key="1">
    <source>
        <dbReference type="ARBA" id="ARBA00004496"/>
    </source>
</evidence>
<dbReference type="InterPro" id="IPR004701">
    <property type="entry name" value="PTS_EIIA_man-typ"/>
</dbReference>
<dbReference type="InterPro" id="IPR033887">
    <property type="entry name" value="PTS_IIA_man"/>
</dbReference>
<dbReference type="CDD" id="cd00006">
    <property type="entry name" value="PTS_IIA_man"/>
    <property type="match status" value="1"/>
</dbReference>
<proteinExistence type="predicted"/>
<comment type="subcellular location">
    <subcellularLocation>
        <location evidence="1">Cytoplasm</location>
    </subcellularLocation>
</comment>
<dbReference type="GO" id="GO:0016301">
    <property type="term" value="F:kinase activity"/>
    <property type="evidence" value="ECO:0007669"/>
    <property type="project" value="UniProtKB-KW"/>
</dbReference>
<keyword evidence="2" id="KW-0813">Transport</keyword>
<dbReference type="PANTHER" id="PTHR33799:SF1">
    <property type="entry name" value="PTS SYSTEM MANNOSE-SPECIFIC EIIAB COMPONENT-RELATED"/>
    <property type="match status" value="1"/>
</dbReference>
<evidence type="ECO:0000256" key="2">
    <source>
        <dbReference type="ARBA" id="ARBA00022448"/>
    </source>
</evidence>
<dbReference type="PROSITE" id="PS51096">
    <property type="entry name" value="PTS_EIIA_TYPE_4"/>
    <property type="match status" value="1"/>
</dbReference>
<dbReference type="Gene3D" id="3.40.50.510">
    <property type="entry name" value="Phosphotransferase system, mannose-type IIA component"/>
    <property type="match status" value="1"/>
</dbReference>
<feature type="domain" description="PTS EIIA type-4" evidence="8">
    <location>
        <begin position="3"/>
        <end position="125"/>
    </location>
</feature>
<organism evidence="9 10">
    <name type="scientific">Lactobacillus crispatus</name>
    <dbReference type="NCBI Taxonomy" id="47770"/>
    <lineage>
        <taxon>Bacteria</taxon>
        <taxon>Bacillati</taxon>
        <taxon>Bacillota</taxon>
        <taxon>Bacilli</taxon>
        <taxon>Lactobacillales</taxon>
        <taxon>Lactobacillaceae</taxon>
        <taxon>Lactobacillus</taxon>
    </lineage>
</organism>
<dbReference type="InterPro" id="IPR051471">
    <property type="entry name" value="Bacterial_PTS_sugar_comp"/>
</dbReference>
<dbReference type="GO" id="GO:0005737">
    <property type="term" value="C:cytoplasm"/>
    <property type="evidence" value="ECO:0007669"/>
    <property type="project" value="UniProtKB-SubCell"/>
</dbReference>
<evidence type="ECO:0000313" key="9">
    <source>
        <dbReference type="EMBL" id="RXF55248.1"/>
    </source>
</evidence>
<dbReference type="Pfam" id="PF03610">
    <property type="entry name" value="EIIA-man"/>
    <property type="match status" value="1"/>
</dbReference>
<dbReference type="AlphaFoldDB" id="A0A4Q0LRP0"/>
<dbReference type="SUPFAM" id="SSF53062">
    <property type="entry name" value="PTS system fructose IIA component-like"/>
    <property type="match status" value="1"/>
</dbReference>
<evidence type="ECO:0000256" key="6">
    <source>
        <dbReference type="ARBA" id="ARBA00022683"/>
    </source>
</evidence>
<dbReference type="EMBL" id="SCLX01000091">
    <property type="protein sequence ID" value="RXF55248.1"/>
    <property type="molecule type" value="Genomic_DNA"/>
</dbReference>
<name>A0A4Q0LRP0_9LACO</name>
<keyword evidence="3" id="KW-0963">Cytoplasm</keyword>